<feature type="compositionally biased region" description="Acidic residues" evidence="1">
    <location>
        <begin position="438"/>
        <end position="448"/>
    </location>
</feature>
<feature type="region of interest" description="Disordered" evidence="1">
    <location>
        <begin position="1"/>
        <end position="154"/>
    </location>
</feature>
<evidence type="ECO:0000256" key="1">
    <source>
        <dbReference type="SAM" id="MobiDB-lite"/>
    </source>
</evidence>
<accession>A0A1J7J971</accession>
<name>A0A1J7J971_9PEZI</name>
<feature type="compositionally biased region" description="Pro residues" evidence="1">
    <location>
        <begin position="141"/>
        <end position="152"/>
    </location>
</feature>
<evidence type="ECO:0000313" key="3">
    <source>
        <dbReference type="Proteomes" id="UP000182658"/>
    </source>
</evidence>
<organism evidence="2 3">
    <name type="scientific">Coniochaeta ligniaria NRRL 30616</name>
    <dbReference type="NCBI Taxonomy" id="1408157"/>
    <lineage>
        <taxon>Eukaryota</taxon>
        <taxon>Fungi</taxon>
        <taxon>Dikarya</taxon>
        <taxon>Ascomycota</taxon>
        <taxon>Pezizomycotina</taxon>
        <taxon>Sordariomycetes</taxon>
        <taxon>Sordariomycetidae</taxon>
        <taxon>Coniochaetales</taxon>
        <taxon>Coniochaetaceae</taxon>
        <taxon>Coniochaeta</taxon>
    </lineage>
</organism>
<keyword evidence="3" id="KW-1185">Reference proteome</keyword>
<gene>
    <name evidence="2" type="ORF">CONLIGDRAFT_346655</name>
</gene>
<feature type="compositionally biased region" description="Basic residues" evidence="1">
    <location>
        <begin position="1"/>
        <end position="10"/>
    </location>
</feature>
<proteinExistence type="predicted"/>
<protein>
    <submittedName>
        <fullName evidence="2">Uncharacterized protein</fullName>
    </submittedName>
</protein>
<feature type="compositionally biased region" description="Low complexity" evidence="1">
    <location>
        <begin position="43"/>
        <end position="52"/>
    </location>
</feature>
<feature type="compositionally biased region" description="Low complexity" evidence="1">
    <location>
        <begin position="130"/>
        <end position="140"/>
    </location>
</feature>
<dbReference type="InParanoid" id="A0A1J7J971"/>
<dbReference type="EMBL" id="KV875097">
    <property type="protein sequence ID" value="OIW29825.1"/>
    <property type="molecule type" value="Genomic_DNA"/>
</dbReference>
<feature type="region of interest" description="Disordered" evidence="1">
    <location>
        <begin position="325"/>
        <end position="350"/>
    </location>
</feature>
<feature type="compositionally biased region" description="Basic residues" evidence="1">
    <location>
        <begin position="70"/>
        <end position="79"/>
    </location>
</feature>
<dbReference type="Proteomes" id="UP000182658">
    <property type="component" value="Unassembled WGS sequence"/>
</dbReference>
<feature type="region of interest" description="Disordered" evidence="1">
    <location>
        <begin position="364"/>
        <end position="448"/>
    </location>
</feature>
<dbReference type="OrthoDB" id="10632685at2759"/>
<reference evidence="2 3" key="1">
    <citation type="submission" date="2016-10" db="EMBL/GenBank/DDBJ databases">
        <title>Draft genome sequence of Coniochaeta ligniaria NRRL30616, a lignocellulolytic fungus for bioabatement of inhibitors in plant biomass hydrolysates.</title>
        <authorList>
            <consortium name="DOE Joint Genome Institute"/>
            <person name="Jimenez D.J."/>
            <person name="Hector R.E."/>
            <person name="Riley R."/>
            <person name="Sun H."/>
            <person name="Grigoriev I.V."/>
            <person name="Van Elsas J.D."/>
            <person name="Nichols N.N."/>
        </authorList>
    </citation>
    <scope>NUCLEOTIDE SEQUENCE [LARGE SCALE GENOMIC DNA]</scope>
    <source>
        <strain evidence="2 3">NRRL 30616</strain>
    </source>
</reference>
<dbReference type="AlphaFoldDB" id="A0A1J7J971"/>
<evidence type="ECO:0000313" key="2">
    <source>
        <dbReference type="EMBL" id="OIW29825.1"/>
    </source>
</evidence>
<feature type="compositionally biased region" description="Basic and acidic residues" evidence="1">
    <location>
        <begin position="107"/>
        <end position="129"/>
    </location>
</feature>
<sequence length="448" mass="49393">MGWKGRRRRNRREEGIPGLGFIPGHPGHRVRVAADRDLSGEEQSAQAQASSSHRYNTRAQHSRFPEHYHGGRQHPRQHQNSRLSPFEEAQNPYDRKGKGLVHFPPHARRDYTYHHEPDKEVPFPRRDSSPSDSTDGSSPRYSPPPPPSPSPDDLPLCVYCLETRRMQEDLITHVNNLTGAVQALYDWHTSHSAEPSDLMEWQHDVTQVVYYREGMLGEIIAESLIVPPETERCEGCINCSAAQAASARSLAIDLWSAMFSGQHHSAANNQYHTAAPVEDQQTQSQHSAHMGAQYIAPTVEGESSSSGQNHTAAPVVDQQTQPQLLPSENTNLGYSAPTVEGESSTGGQYHDVAPVVDQQTQPQLLPSENTDLGNSAPPAKDESSADYQYYKAAYQAAQARDQEPQPHPLPSKPSQQPLPSQPLPSANTGGGYRAPTVEEVEDVQDGIT</sequence>
<feature type="compositionally biased region" description="Low complexity" evidence="1">
    <location>
        <begin position="385"/>
        <end position="399"/>
    </location>
</feature>
<feature type="compositionally biased region" description="Polar residues" evidence="1">
    <location>
        <begin position="364"/>
        <end position="373"/>
    </location>
</feature>